<evidence type="ECO:0008006" key="3">
    <source>
        <dbReference type="Google" id="ProtNLM"/>
    </source>
</evidence>
<evidence type="ECO:0000313" key="1">
    <source>
        <dbReference type="EMBL" id="MDT8330208.1"/>
    </source>
</evidence>
<organism evidence="1 2">
    <name type="scientific">Roseomonas gilardii</name>
    <dbReference type="NCBI Taxonomy" id="257708"/>
    <lineage>
        <taxon>Bacteria</taxon>
        <taxon>Pseudomonadati</taxon>
        <taxon>Pseudomonadota</taxon>
        <taxon>Alphaproteobacteria</taxon>
        <taxon>Acetobacterales</taxon>
        <taxon>Roseomonadaceae</taxon>
        <taxon>Roseomonas</taxon>
    </lineage>
</organism>
<dbReference type="Proteomes" id="UP001258945">
    <property type="component" value="Unassembled WGS sequence"/>
</dbReference>
<dbReference type="RefSeq" id="WP_314280416.1">
    <property type="nucleotide sequence ID" value="NZ_JAVVDO010000004.1"/>
</dbReference>
<dbReference type="EMBL" id="JAVVDO010000004">
    <property type="protein sequence ID" value="MDT8330208.1"/>
    <property type="molecule type" value="Genomic_DNA"/>
</dbReference>
<reference evidence="1 2" key="1">
    <citation type="journal article" date="2019" name="Microb. Pathog.">
        <title>Comparison of VITEK 2, MALDI-TOF MS, 16S rRNA gene sequencing, and whole-genome sequencing for identification of Roseomonas mucosa.</title>
        <authorList>
            <person name="Rudolph W.W."/>
            <person name="Gunzer F."/>
            <person name="Trauth M."/>
            <person name="Bunk B."/>
            <person name="Bigge R."/>
            <person name="Schrottner P."/>
        </authorList>
    </citation>
    <scope>NUCLEOTIDE SEQUENCE [LARGE SCALE GENOMIC DNA]</scope>
    <source>
        <strain evidence="1 2">DSM 103800</strain>
    </source>
</reference>
<dbReference type="Gene3D" id="2.60.120.260">
    <property type="entry name" value="Galactose-binding domain-like"/>
    <property type="match status" value="1"/>
</dbReference>
<evidence type="ECO:0000313" key="2">
    <source>
        <dbReference type="Proteomes" id="UP001258945"/>
    </source>
</evidence>
<accession>A0ABU3MBE3</accession>
<gene>
    <name evidence="1" type="ORF">RQ831_04020</name>
</gene>
<protein>
    <recommendedName>
        <fullName evidence="3">CBM-cenC domain-containing protein</fullName>
    </recommendedName>
</protein>
<name>A0ABU3MBE3_9PROT</name>
<keyword evidence="2" id="KW-1185">Reference proteome</keyword>
<comment type="caution">
    <text evidence="1">The sequence shown here is derived from an EMBL/GenBank/DDBJ whole genome shotgun (WGS) entry which is preliminary data.</text>
</comment>
<proteinExistence type="predicted"/>
<sequence length="399" mass="41902">MPVLIARENLLEASGAALVADSALGGLGVSNLLTPRLGEVWRTGGIAEAVRTTAVSTNSNSGAVMGSNTTRTGTVAGFDGTAGRAVTYNNSATANAFVSRTVSVKGGRRYSVQVNVRRANGASTAGSIIQVQGAGTIRSLNMTELAQGTAWQLKELQFTAERTGTASIYFMVNTGALDYALDGATLYELVTGVAGSQTTLLAADLGAAQAVNHLVLAAPRDGLLPMDGATLRLCASNLWPYGAEILDTGMQALAMPRGYWAWLPASVVTARYWWIQFNAPAAQAYLQFGRLWLGNGLLPLKAASPDGYDPAASDDAASRPRRTAKFQVQALSEPEADALEALGLAAGTQQQVLAIPRTERAALTAVLGRFTTIPSPAPRQAWDSRSRLYTADIALQEDR</sequence>